<evidence type="ECO:0000313" key="3">
    <source>
        <dbReference type="Proteomes" id="UP001565368"/>
    </source>
</evidence>
<dbReference type="PROSITE" id="PS00383">
    <property type="entry name" value="TYR_PHOSPHATASE_1"/>
    <property type="match status" value="1"/>
</dbReference>
<dbReference type="GeneID" id="95987067"/>
<dbReference type="InterPro" id="IPR026893">
    <property type="entry name" value="Tyr/Ser_Pase_IphP-type"/>
</dbReference>
<dbReference type="InterPro" id="IPR016130">
    <property type="entry name" value="Tyr_Pase_AS"/>
</dbReference>
<comment type="caution">
    <text evidence="2">The sequence shown here is derived from an EMBL/GenBank/DDBJ whole genome shotgun (WGS) entry which is preliminary data.</text>
</comment>
<accession>A0ABR3Q382</accession>
<dbReference type="PANTHER" id="PTHR31126:SF73">
    <property type="entry name" value="TYROSINE SPECIFIC PROTEIN PHOSPHATASES DOMAIN-CONTAINING PROTEIN"/>
    <property type="match status" value="1"/>
</dbReference>
<dbReference type="InterPro" id="IPR000387">
    <property type="entry name" value="Tyr_Pase_dom"/>
</dbReference>
<dbReference type="SUPFAM" id="SSF52799">
    <property type="entry name" value="(Phosphotyrosine protein) phosphatases II"/>
    <property type="match status" value="1"/>
</dbReference>
<name>A0ABR3Q382_9TREE</name>
<keyword evidence="3" id="KW-1185">Reference proteome</keyword>
<dbReference type="Gene3D" id="3.90.190.10">
    <property type="entry name" value="Protein tyrosine phosphatase superfamily"/>
    <property type="match status" value="1"/>
</dbReference>
<protein>
    <recommendedName>
        <fullName evidence="1">Tyrosine specific protein phosphatases domain-containing protein</fullName>
    </recommendedName>
</protein>
<evidence type="ECO:0000259" key="1">
    <source>
        <dbReference type="PROSITE" id="PS50056"/>
    </source>
</evidence>
<gene>
    <name evidence="2" type="ORF">Q8F55_006024</name>
</gene>
<dbReference type="PANTHER" id="PTHR31126">
    <property type="entry name" value="TYROSINE-PROTEIN PHOSPHATASE"/>
    <property type="match status" value="1"/>
</dbReference>
<dbReference type="Pfam" id="PF13350">
    <property type="entry name" value="Y_phosphatase3"/>
    <property type="match status" value="1"/>
</dbReference>
<proteinExistence type="predicted"/>
<dbReference type="PROSITE" id="PS50056">
    <property type="entry name" value="TYR_PHOSPHATASE_2"/>
    <property type="match status" value="1"/>
</dbReference>
<dbReference type="Proteomes" id="UP001565368">
    <property type="component" value="Unassembled WGS sequence"/>
</dbReference>
<dbReference type="RefSeq" id="XP_069209138.1">
    <property type="nucleotide sequence ID" value="XM_069354496.1"/>
</dbReference>
<reference evidence="2 3" key="1">
    <citation type="submission" date="2023-08" db="EMBL/GenBank/DDBJ databases">
        <title>Annotated Genome Sequence of Vanrija albida AlHP1.</title>
        <authorList>
            <person name="Herzog R."/>
        </authorList>
    </citation>
    <scope>NUCLEOTIDE SEQUENCE [LARGE SCALE GENOMIC DNA]</scope>
    <source>
        <strain evidence="2 3">AlHP1</strain>
    </source>
</reference>
<organism evidence="2 3">
    <name type="scientific">Vanrija albida</name>
    <dbReference type="NCBI Taxonomy" id="181172"/>
    <lineage>
        <taxon>Eukaryota</taxon>
        <taxon>Fungi</taxon>
        <taxon>Dikarya</taxon>
        <taxon>Basidiomycota</taxon>
        <taxon>Agaricomycotina</taxon>
        <taxon>Tremellomycetes</taxon>
        <taxon>Trichosporonales</taxon>
        <taxon>Trichosporonaceae</taxon>
        <taxon>Vanrija</taxon>
    </lineage>
</organism>
<dbReference type="InterPro" id="IPR029021">
    <property type="entry name" value="Prot-tyrosine_phosphatase-like"/>
</dbReference>
<feature type="domain" description="Tyrosine specific protein phosphatases" evidence="1">
    <location>
        <begin position="141"/>
        <end position="179"/>
    </location>
</feature>
<evidence type="ECO:0000313" key="2">
    <source>
        <dbReference type="EMBL" id="KAL1409194.1"/>
    </source>
</evidence>
<sequence>MPAPVPKDEVSRLALTSILGTLPAAELSSILASPPFLPGSHLLNCRDIGLVPGSAVRPGLVYRSAQVSTNPEAVAWLSEHVGAIVDLRAERERANNPDPQVPGVTPIWEPTETIRHGLDPSDFVEGDGSAAWGERYVDMLAEFRPTLKVVLEHVRDKPGHGILVHCTAGRDRTGVTIGLLHHLAGTPPDTILYDYMLTRLGIEPGREVMNGALRAAAGAAATNGDVGQALAEAAKKPGFLNMAELRPTFWQVLEAGVAERYGTWEAYVRRAYADGGLGFSEGDVETIKRNLRVPQAVL</sequence>
<dbReference type="EMBL" id="JBBXJM010000004">
    <property type="protein sequence ID" value="KAL1409194.1"/>
    <property type="molecule type" value="Genomic_DNA"/>
</dbReference>